<keyword evidence="8" id="KW-0449">Lipoprotein</keyword>
<dbReference type="PROSITE" id="PS51419">
    <property type="entry name" value="RAB"/>
    <property type="match status" value="1"/>
</dbReference>
<dbReference type="EMBL" id="JPKZ01001274">
    <property type="protein sequence ID" value="KHN83037.1"/>
    <property type="molecule type" value="Genomic_DNA"/>
</dbReference>
<keyword evidence="12" id="KW-1185">Reference proteome</keyword>
<dbReference type="FunFam" id="3.40.50.300:FF:000983">
    <property type="entry name" value="Rho family GTPase"/>
    <property type="match status" value="1"/>
</dbReference>
<feature type="region of interest" description="Disordered" evidence="10">
    <location>
        <begin position="1"/>
        <end position="40"/>
    </location>
</feature>
<evidence type="ECO:0000256" key="5">
    <source>
        <dbReference type="ARBA" id="ARBA00022741"/>
    </source>
</evidence>
<dbReference type="Pfam" id="PF00071">
    <property type="entry name" value="Ras"/>
    <property type="match status" value="1"/>
</dbReference>
<dbReference type="NCBIfam" id="TIGR00231">
    <property type="entry name" value="small_GTP"/>
    <property type="match status" value="1"/>
</dbReference>
<dbReference type="PROSITE" id="PS51420">
    <property type="entry name" value="RHO"/>
    <property type="match status" value="1"/>
</dbReference>
<evidence type="ECO:0000313" key="12">
    <source>
        <dbReference type="Proteomes" id="UP000031036"/>
    </source>
</evidence>
<dbReference type="InterPro" id="IPR005225">
    <property type="entry name" value="Small_GTP-bd"/>
</dbReference>
<keyword evidence="6" id="KW-0342">GTP-binding</keyword>
<dbReference type="GO" id="GO:0005886">
    <property type="term" value="C:plasma membrane"/>
    <property type="evidence" value="ECO:0007669"/>
    <property type="project" value="UniProtKB-SubCell"/>
</dbReference>
<dbReference type="AlphaFoldDB" id="A0A0B2VNM5"/>
<dbReference type="InterPro" id="IPR027417">
    <property type="entry name" value="P-loop_NTPase"/>
</dbReference>
<keyword evidence="4" id="KW-0488">Methylation</keyword>
<dbReference type="SMART" id="SM00173">
    <property type="entry name" value="RAS"/>
    <property type="match status" value="1"/>
</dbReference>
<accession>A0A0B2VNM5</accession>
<dbReference type="GO" id="GO:0005525">
    <property type="term" value="F:GTP binding"/>
    <property type="evidence" value="ECO:0007669"/>
    <property type="project" value="UniProtKB-KW"/>
</dbReference>
<evidence type="ECO:0000256" key="10">
    <source>
        <dbReference type="SAM" id="MobiDB-lite"/>
    </source>
</evidence>
<sequence>MTEDRITFERNKQTPKKRISKKRTKRAIERPLRNSEEDDMDGKVRTVWKRMQSVVTRAEVHFEVDKEERKSAKLGVLLLSTGKAVVGVVACVNSMAQTYPFEKKLKLVVLGDSCVGKTSLLFAYTGNRLLENYTATVLENWAVTVSIDQKQYTVNLFDTAGQEDYAHIRCLSYPQTDVFLMCFSLVDPKTLESCKVVWLPEIRKYVGSQTPIVLVGTKEDLVESTPPSEKVDPVTAQQVADSIGAVSFVQCSSLTLRGVKRVFDESLLAAIGRSPLEPERKPCCCIG</sequence>
<keyword evidence="9" id="KW-0636">Prenylation</keyword>
<keyword evidence="3" id="KW-1003">Cell membrane</keyword>
<feature type="compositionally biased region" description="Basic and acidic residues" evidence="10">
    <location>
        <begin position="26"/>
        <end position="35"/>
    </location>
</feature>
<dbReference type="Proteomes" id="UP000031036">
    <property type="component" value="Unassembled WGS sequence"/>
</dbReference>
<reference evidence="11 12" key="1">
    <citation type="submission" date="2014-11" db="EMBL/GenBank/DDBJ databases">
        <title>Genetic blueprint of the zoonotic pathogen Toxocara canis.</title>
        <authorList>
            <person name="Zhu X.-Q."/>
            <person name="Korhonen P.K."/>
            <person name="Cai H."/>
            <person name="Young N.D."/>
            <person name="Nejsum P."/>
            <person name="von Samson-Himmelstjerna G."/>
            <person name="Boag P.R."/>
            <person name="Tan P."/>
            <person name="Li Q."/>
            <person name="Min J."/>
            <person name="Yang Y."/>
            <person name="Wang X."/>
            <person name="Fang X."/>
            <person name="Hall R.S."/>
            <person name="Hofmann A."/>
            <person name="Sternberg P.W."/>
            <person name="Jex A.R."/>
            <person name="Gasser R.B."/>
        </authorList>
    </citation>
    <scope>NUCLEOTIDE SEQUENCE [LARGE SCALE GENOMIC DNA]</scope>
    <source>
        <strain evidence="11">PN_DK_2014</strain>
    </source>
</reference>
<dbReference type="PANTHER" id="PTHR24072">
    <property type="entry name" value="RHO FAMILY GTPASE"/>
    <property type="match status" value="1"/>
</dbReference>
<dbReference type="InterPro" id="IPR001806">
    <property type="entry name" value="Small_GTPase"/>
</dbReference>
<dbReference type="SUPFAM" id="SSF52540">
    <property type="entry name" value="P-loop containing nucleoside triphosphate hydrolases"/>
    <property type="match status" value="1"/>
</dbReference>
<evidence type="ECO:0000256" key="7">
    <source>
        <dbReference type="ARBA" id="ARBA00023136"/>
    </source>
</evidence>
<protein>
    <submittedName>
        <fullName evidence="11">Cdc42-like protein</fullName>
    </submittedName>
</protein>
<organism evidence="11 12">
    <name type="scientific">Toxocara canis</name>
    <name type="common">Canine roundworm</name>
    <dbReference type="NCBI Taxonomy" id="6265"/>
    <lineage>
        <taxon>Eukaryota</taxon>
        <taxon>Metazoa</taxon>
        <taxon>Ecdysozoa</taxon>
        <taxon>Nematoda</taxon>
        <taxon>Chromadorea</taxon>
        <taxon>Rhabditida</taxon>
        <taxon>Spirurina</taxon>
        <taxon>Ascaridomorpha</taxon>
        <taxon>Ascaridoidea</taxon>
        <taxon>Toxocaridae</taxon>
        <taxon>Toxocara</taxon>
    </lineage>
</organism>
<dbReference type="CDD" id="cd00157">
    <property type="entry name" value="Rho"/>
    <property type="match status" value="1"/>
</dbReference>
<dbReference type="Gene3D" id="3.40.50.300">
    <property type="entry name" value="P-loop containing nucleotide triphosphate hydrolases"/>
    <property type="match status" value="1"/>
</dbReference>
<dbReference type="PROSITE" id="PS51421">
    <property type="entry name" value="RAS"/>
    <property type="match status" value="1"/>
</dbReference>
<dbReference type="OrthoDB" id="8830751at2759"/>
<evidence type="ECO:0000256" key="3">
    <source>
        <dbReference type="ARBA" id="ARBA00022475"/>
    </source>
</evidence>
<evidence type="ECO:0000256" key="1">
    <source>
        <dbReference type="ARBA" id="ARBA00004342"/>
    </source>
</evidence>
<gene>
    <name evidence="11" type="primary">Cdc42</name>
    <name evidence="11" type="ORF">Tcan_04810</name>
</gene>
<evidence type="ECO:0000313" key="11">
    <source>
        <dbReference type="EMBL" id="KHN83037.1"/>
    </source>
</evidence>
<evidence type="ECO:0000256" key="4">
    <source>
        <dbReference type="ARBA" id="ARBA00022481"/>
    </source>
</evidence>
<feature type="compositionally biased region" description="Basic and acidic residues" evidence="10">
    <location>
        <begin position="1"/>
        <end position="12"/>
    </location>
</feature>
<comment type="similarity">
    <text evidence="2">Belongs to the small GTPase superfamily. Rho family.</text>
</comment>
<evidence type="ECO:0000256" key="2">
    <source>
        <dbReference type="ARBA" id="ARBA00010142"/>
    </source>
</evidence>
<evidence type="ECO:0000256" key="6">
    <source>
        <dbReference type="ARBA" id="ARBA00023134"/>
    </source>
</evidence>
<dbReference type="GO" id="GO:0003924">
    <property type="term" value="F:GTPase activity"/>
    <property type="evidence" value="ECO:0007669"/>
    <property type="project" value="InterPro"/>
</dbReference>
<dbReference type="SMART" id="SM00175">
    <property type="entry name" value="RAB"/>
    <property type="match status" value="1"/>
</dbReference>
<name>A0A0B2VNM5_TOXCA</name>
<comment type="caution">
    <text evidence="11">The sequence shown here is derived from an EMBL/GenBank/DDBJ whole genome shotgun (WGS) entry which is preliminary data.</text>
</comment>
<dbReference type="STRING" id="6265.A0A0B2VNM5"/>
<keyword evidence="7" id="KW-0472">Membrane</keyword>
<dbReference type="SMART" id="SM00174">
    <property type="entry name" value="RHO"/>
    <property type="match status" value="1"/>
</dbReference>
<dbReference type="GO" id="GO:0007264">
    <property type="term" value="P:small GTPase-mediated signal transduction"/>
    <property type="evidence" value="ECO:0007669"/>
    <property type="project" value="InterPro"/>
</dbReference>
<evidence type="ECO:0000256" key="9">
    <source>
        <dbReference type="ARBA" id="ARBA00023289"/>
    </source>
</evidence>
<feature type="compositionally biased region" description="Basic residues" evidence="10">
    <location>
        <begin position="13"/>
        <end position="25"/>
    </location>
</feature>
<evidence type="ECO:0000256" key="8">
    <source>
        <dbReference type="ARBA" id="ARBA00023288"/>
    </source>
</evidence>
<proteinExistence type="inferred from homology"/>
<keyword evidence="5" id="KW-0547">Nucleotide-binding</keyword>
<dbReference type="PRINTS" id="PR00449">
    <property type="entry name" value="RASTRNSFRMNG"/>
</dbReference>
<comment type="subcellular location">
    <subcellularLocation>
        <location evidence="1">Cell membrane</location>
        <topology evidence="1">Lipid-anchor</topology>
        <orientation evidence="1">Cytoplasmic side</orientation>
    </subcellularLocation>
</comment>
<dbReference type="InterPro" id="IPR003578">
    <property type="entry name" value="Small_GTPase_Rho"/>
</dbReference>